<evidence type="ECO:0000256" key="1">
    <source>
        <dbReference type="ARBA" id="ARBA00022801"/>
    </source>
</evidence>
<dbReference type="InterPro" id="IPR013094">
    <property type="entry name" value="AB_hydrolase_3"/>
</dbReference>
<proteinExistence type="predicted"/>
<evidence type="ECO:0000313" key="3">
    <source>
        <dbReference type="EMBL" id="KAG5638084.1"/>
    </source>
</evidence>
<protein>
    <recommendedName>
        <fullName evidence="2">Alpha/beta hydrolase fold-3 domain-containing protein</fullName>
    </recommendedName>
</protein>
<dbReference type="SUPFAM" id="SSF53474">
    <property type="entry name" value="alpha/beta-Hydrolases"/>
    <property type="match status" value="1"/>
</dbReference>
<dbReference type="Gene3D" id="3.40.50.1820">
    <property type="entry name" value="alpha/beta hydrolase"/>
    <property type="match status" value="1"/>
</dbReference>
<comment type="caution">
    <text evidence="3">The sequence shown here is derived from an EMBL/GenBank/DDBJ whole genome shotgun (WGS) entry which is preliminary data.</text>
</comment>
<dbReference type="OrthoDB" id="2152029at2759"/>
<keyword evidence="4" id="KW-1185">Reference proteome</keyword>
<evidence type="ECO:0000259" key="2">
    <source>
        <dbReference type="Pfam" id="PF07859"/>
    </source>
</evidence>
<dbReference type="PANTHER" id="PTHR48081:SF31">
    <property type="entry name" value="STERYL ACETYL HYDROLASE MUG81-RELATED"/>
    <property type="match status" value="1"/>
</dbReference>
<dbReference type="AlphaFoldDB" id="A0A9P7K6G0"/>
<evidence type="ECO:0000313" key="4">
    <source>
        <dbReference type="Proteomes" id="UP000717328"/>
    </source>
</evidence>
<reference evidence="3" key="1">
    <citation type="submission" date="2021-02" db="EMBL/GenBank/DDBJ databases">
        <authorList>
            <person name="Nieuwenhuis M."/>
            <person name="Van De Peppel L.J.J."/>
        </authorList>
    </citation>
    <scope>NUCLEOTIDE SEQUENCE</scope>
    <source>
        <strain evidence="3">D49</strain>
    </source>
</reference>
<sequence>MIPNKPLREKYGEVSWIDLARILVVLAQLPTVLLWNLFKAAYVLTHKSWRRILGDTAFRFIAGRWNARQFQYVFGTTLQTYQKWTKQHGIAPLVEEIDDDARLMWIGPRRMDRVVLYFHGGGYVIPMQDFSVSFWNFVRLELAHRNVHAGFAVLNYSIVPTAIFPTQLTQAVNALKYVLASGCRPENIQIVGDSAGANLAISLLAHILHPVKGVPELSSPRIKGMYLMSPWVSLTGDTGSHSANDNTDIVGAGTFGYCGRRVLESVPESLCVYLEASKVPMQWFHGIEDLVERVLFTAGEAECLRDDIIKVSDAFSAHHSSVELIVDEDGVHNDPFYDFLVGEKKNRSKLTAEIISWLQKGFEEEQAVR</sequence>
<dbReference type="InterPro" id="IPR050300">
    <property type="entry name" value="GDXG_lipolytic_enzyme"/>
</dbReference>
<dbReference type="InterPro" id="IPR029058">
    <property type="entry name" value="AB_hydrolase_fold"/>
</dbReference>
<dbReference type="Pfam" id="PF07859">
    <property type="entry name" value="Abhydrolase_3"/>
    <property type="match status" value="1"/>
</dbReference>
<dbReference type="EMBL" id="JABCKI010005782">
    <property type="protein sequence ID" value="KAG5638084.1"/>
    <property type="molecule type" value="Genomic_DNA"/>
</dbReference>
<accession>A0A9P7K6G0</accession>
<dbReference type="PANTHER" id="PTHR48081">
    <property type="entry name" value="AB HYDROLASE SUPERFAMILY PROTEIN C4A8.06C"/>
    <property type="match status" value="1"/>
</dbReference>
<organism evidence="3 4">
    <name type="scientific">Sphagnurus paluster</name>
    <dbReference type="NCBI Taxonomy" id="117069"/>
    <lineage>
        <taxon>Eukaryota</taxon>
        <taxon>Fungi</taxon>
        <taxon>Dikarya</taxon>
        <taxon>Basidiomycota</taxon>
        <taxon>Agaricomycotina</taxon>
        <taxon>Agaricomycetes</taxon>
        <taxon>Agaricomycetidae</taxon>
        <taxon>Agaricales</taxon>
        <taxon>Tricholomatineae</taxon>
        <taxon>Lyophyllaceae</taxon>
        <taxon>Sphagnurus</taxon>
    </lineage>
</organism>
<gene>
    <name evidence="3" type="ORF">H0H81_001851</name>
</gene>
<dbReference type="GO" id="GO:0016787">
    <property type="term" value="F:hydrolase activity"/>
    <property type="evidence" value="ECO:0007669"/>
    <property type="project" value="UniProtKB-KW"/>
</dbReference>
<feature type="domain" description="Alpha/beta hydrolase fold-3" evidence="2">
    <location>
        <begin position="115"/>
        <end position="333"/>
    </location>
</feature>
<dbReference type="Proteomes" id="UP000717328">
    <property type="component" value="Unassembled WGS sequence"/>
</dbReference>
<name>A0A9P7K6G0_9AGAR</name>
<keyword evidence="1" id="KW-0378">Hydrolase</keyword>
<reference evidence="3" key="2">
    <citation type="submission" date="2021-10" db="EMBL/GenBank/DDBJ databases">
        <title>Phylogenomics reveals ancestral predisposition of the termite-cultivated fungus Termitomyces towards a domesticated lifestyle.</title>
        <authorList>
            <person name="Auxier B."/>
            <person name="Grum-Grzhimaylo A."/>
            <person name="Cardenas M.E."/>
            <person name="Lodge J.D."/>
            <person name="Laessoe T."/>
            <person name="Pedersen O."/>
            <person name="Smith M.E."/>
            <person name="Kuyper T.W."/>
            <person name="Franco-Molano E.A."/>
            <person name="Baroni T.J."/>
            <person name="Aanen D.K."/>
        </authorList>
    </citation>
    <scope>NUCLEOTIDE SEQUENCE</scope>
    <source>
        <strain evidence="3">D49</strain>
    </source>
</reference>